<feature type="transmembrane region" description="Helical" evidence="7">
    <location>
        <begin position="379"/>
        <end position="398"/>
    </location>
</feature>
<proteinExistence type="inferred from homology"/>
<dbReference type="GO" id="GO:0005886">
    <property type="term" value="C:plasma membrane"/>
    <property type="evidence" value="ECO:0007669"/>
    <property type="project" value="UniProtKB-SubCell"/>
</dbReference>
<feature type="transmembrane region" description="Helical" evidence="7">
    <location>
        <begin position="404"/>
        <end position="423"/>
    </location>
</feature>
<name>A0AAW3ZGG6_9GAMM</name>
<keyword evidence="10" id="KW-1185">Reference proteome</keyword>
<dbReference type="Proteomes" id="UP000613768">
    <property type="component" value="Unassembled WGS sequence"/>
</dbReference>
<dbReference type="InterPro" id="IPR032818">
    <property type="entry name" value="DedA-like"/>
</dbReference>
<feature type="transmembrane region" description="Helical" evidence="7">
    <location>
        <begin position="59"/>
        <end position="79"/>
    </location>
</feature>
<sequence>MLSVESVVAWATQHPILAGGLVFLIAFVDALLIVGAVVPAIPLLFALGTLIGLNVLEPISTLTLAAFGAFCGDGISYLIGRRYGTRLSGIWPFSRYPGWLASGQEVFDRHGSKGIFIGRFVGAIRPFVPAIAGMLRLPPTRYTLASALAASVWSVVFIAPGWLFGSVWQQLEAVAGPLLIILLGSATVLLAVVYLGQRIYRWAAPRGTLWVERALAWSRAHPQFGRLTRGLVDPTAPESTSLVLLALILLALLAGAGVLLLNQQWQQEFDPSFWRSLRSPWSDVVVQPMLSLADPLLLAGLVSTGVLWSIWRRSTQGIAHWLAAAAVGLLIDACSAALWIADERSAWHWPLPACLASVGSLSAIIVARESRQRYAARPYMLSSAWVALYGFALLYFGLAQSSQTVFGVALGSTWGMALGIAYRRHSLAAPGIPRFAKLAGVALMALFAFTVINEWSATRHRQQLATHTLGMDRPSWWQPTAAALPSATGKPHPGPELLYAGPLESLQSALNDGGWYQLGAAKWSDPLQLLNADLKPSDLPIMPLARDGYGELARWERVSSESRREVMLLWPSRWTLDDGRPVFRLQVVPHRLARFRGGLRIWLPDPASEINTQKTLASLAPPLQALQTAADWRLQPTSTRE</sequence>
<feature type="transmembrane region" description="Helical" evidence="7">
    <location>
        <begin position="242"/>
        <end position="265"/>
    </location>
</feature>
<feature type="transmembrane region" description="Helical" evidence="7">
    <location>
        <begin position="21"/>
        <end position="47"/>
    </location>
</feature>
<evidence type="ECO:0000256" key="6">
    <source>
        <dbReference type="ARBA" id="ARBA00023136"/>
    </source>
</evidence>
<gene>
    <name evidence="9" type="ORF">IFO71_05065</name>
</gene>
<feature type="transmembrane region" description="Helical" evidence="7">
    <location>
        <begin position="347"/>
        <end position="367"/>
    </location>
</feature>
<feature type="transmembrane region" description="Helical" evidence="7">
    <location>
        <begin position="285"/>
        <end position="311"/>
    </location>
</feature>
<dbReference type="InterPro" id="IPR032816">
    <property type="entry name" value="VTT_dom"/>
</dbReference>
<keyword evidence="4 7" id="KW-0812">Transmembrane</keyword>
<organism evidence="9 10">
    <name type="scientific">Pseudomarimonas arenosa</name>
    <dbReference type="NCBI Taxonomy" id="2774145"/>
    <lineage>
        <taxon>Bacteria</taxon>
        <taxon>Pseudomonadati</taxon>
        <taxon>Pseudomonadota</taxon>
        <taxon>Gammaproteobacteria</taxon>
        <taxon>Lysobacterales</taxon>
        <taxon>Lysobacteraceae</taxon>
        <taxon>Pseudomarimonas</taxon>
    </lineage>
</organism>
<keyword evidence="5 7" id="KW-1133">Transmembrane helix</keyword>
<keyword evidence="3" id="KW-1003">Cell membrane</keyword>
<protein>
    <submittedName>
        <fullName evidence="9">VTT domain-containing protein</fullName>
    </submittedName>
</protein>
<feature type="transmembrane region" description="Helical" evidence="7">
    <location>
        <begin position="175"/>
        <end position="196"/>
    </location>
</feature>
<comment type="similarity">
    <text evidence="2">Belongs to the DedA family.</text>
</comment>
<comment type="caution">
    <text evidence="9">The sequence shown here is derived from an EMBL/GenBank/DDBJ whole genome shotgun (WGS) entry which is preliminary data.</text>
</comment>
<evidence type="ECO:0000256" key="7">
    <source>
        <dbReference type="SAM" id="Phobius"/>
    </source>
</evidence>
<dbReference type="Pfam" id="PF09335">
    <property type="entry name" value="VTT_dom"/>
    <property type="match status" value="1"/>
</dbReference>
<feature type="transmembrane region" description="Helical" evidence="7">
    <location>
        <begin position="435"/>
        <end position="452"/>
    </location>
</feature>
<feature type="domain" description="VTT" evidence="8">
    <location>
        <begin position="38"/>
        <end position="162"/>
    </location>
</feature>
<dbReference type="EMBL" id="JACYTR010000007">
    <property type="protein sequence ID" value="MBD8525106.1"/>
    <property type="molecule type" value="Genomic_DNA"/>
</dbReference>
<comment type="subcellular location">
    <subcellularLocation>
        <location evidence="1">Cell membrane</location>
        <topology evidence="1">Multi-pass membrane protein</topology>
    </subcellularLocation>
</comment>
<evidence type="ECO:0000256" key="3">
    <source>
        <dbReference type="ARBA" id="ARBA00022475"/>
    </source>
</evidence>
<evidence type="ECO:0000313" key="10">
    <source>
        <dbReference type="Proteomes" id="UP000613768"/>
    </source>
</evidence>
<feature type="transmembrane region" description="Helical" evidence="7">
    <location>
        <begin position="142"/>
        <end position="163"/>
    </location>
</feature>
<accession>A0AAW3ZGG6</accession>
<dbReference type="PANTHER" id="PTHR30353">
    <property type="entry name" value="INNER MEMBRANE PROTEIN DEDA-RELATED"/>
    <property type="match status" value="1"/>
</dbReference>
<evidence type="ECO:0000256" key="1">
    <source>
        <dbReference type="ARBA" id="ARBA00004651"/>
    </source>
</evidence>
<evidence type="ECO:0000256" key="4">
    <source>
        <dbReference type="ARBA" id="ARBA00022692"/>
    </source>
</evidence>
<reference evidence="9 10" key="1">
    <citation type="submission" date="2020-09" db="EMBL/GenBank/DDBJ databases">
        <title>Pseudoxanthomonas sp. CAU 1598 isolated from sand of Yaerae Beach.</title>
        <authorList>
            <person name="Kim W."/>
        </authorList>
    </citation>
    <scope>NUCLEOTIDE SEQUENCE [LARGE SCALE GENOMIC DNA]</scope>
    <source>
        <strain evidence="9 10">CAU 1598</strain>
    </source>
</reference>
<dbReference type="PANTHER" id="PTHR30353:SF15">
    <property type="entry name" value="INNER MEMBRANE PROTEIN YABI"/>
    <property type="match status" value="1"/>
</dbReference>
<evidence type="ECO:0000259" key="8">
    <source>
        <dbReference type="Pfam" id="PF09335"/>
    </source>
</evidence>
<dbReference type="AlphaFoldDB" id="A0AAW3ZGG6"/>
<evidence type="ECO:0000313" key="9">
    <source>
        <dbReference type="EMBL" id="MBD8525106.1"/>
    </source>
</evidence>
<feature type="transmembrane region" description="Helical" evidence="7">
    <location>
        <begin position="318"/>
        <end position="341"/>
    </location>
</feature>
<evidence type="ECO:0000256" key="5">
    <source>
        <dbReference type="ARBA" id="ARBA00022989"/>
    </source>
</evidence>
<dbReference type="RefSeq" id="WP_192028459.1">
    <property type="nucleotide sequence ID" value="NZ_JACYTR010000007.1"/>
</dbReference>
<keyword evidence="6 7" id="KW-0472">Membrane</keyword>
<evidence type="ECO:0000256" key="2">
    <source>
        <dbReference type="ARBA" id="ARBA00010792"/>
    </source>
</evidence>